<dbReference type="GO" id="GO:0008168">
    <property type="term" value="F:methyltransferase activity"/>
    <property type="evidence" value="ECO:0007669"/>
    <property type="project" value="UniProtKB-KW"/>
</dbReference>
<accession>A0A9E9LUT0</accession>
<dbReference type="Gene3D" id="3.40.50.150">
    <property type="entry name" value="Vaccinia Virus protein VP39"/>
    <property type="match status" value="1"/>
</dbReference>
<name>A0A9E9LUT0_9BURK</name>
<protein>
    <submittedName>
        <fullName evidence="1">Class I SAM-dependent methyltransferase</fullName>
    </submittedName>
</protein>
<evidence type="ECO:0000313" key="1">
    <source>
        <dbReference type="EMBL" id="WAW09107.1"/>
    </source>
</evidence>
<dbReference type="Pfam" id="PF13489">
    <property type="entry name" value="Methyltransf_23"/>
    <property type="match status" value="1"/>
</dbReference>
<proteinExistence type="predicted"/>
<keyword evidence="2" id="KW-1185">Reference proteome</keyword>
<dbReference type="AlphaFoldDB" id="A0A9E9LUT0"/>
<keyword evidence="1" id="KW-0808">Transferase</keyword>
<dbReference type="SUPFAM" id="SSF53335">
    <property type="entry name" value="S-adenosyl-L-methionine-dependent methyltransferases"/>
    <property type="match status" value="1"/>
</dbReference>
<dbReference type="GO" id="GO:0032259">
    <property type="term" value="P:methylation"/>
    <property type="evidence" value="ECO:0007669"/>
    <property type="project" value="UniProtKB-KW"/>
</dbReference>
<keyword evidence="1" id="KW-0489">Methyltransferase</keyword>
<dbReference type="InterPro" id="IPR029063">
    <property type="entry name" value="SAM-dependent_MTases_sf"/>
</dbReference>
<dbReference type="Proteomes" id="UP001156215">
    <property type="component" value="Chromosome"/>
</dbReference>
<organism evidence="1 2">
    <name type="scientific">Oxalobacter vibrioformis</name>
    <dbReference type="NCBI Taxonomy" id="933080"/>
    <lineage>
        <taxon>Bacteria</taxon>
        <taxon>Pseudomonadati</taxon>
        <taxon>Pseudomonadota</taxon>
        <taxon>Betaproteobacteria</taxon>
        <taxon>Burkholderiales</taxon>
        <taxon>Oxalobacteraceae</taxon>
        <taxon>Oxalobacter</taxon>
    </lineage>
</organism>
<sequence length="236" mass="27494">MITLDENDIAEFITRRNHEYSKKLTSFYNYSRVVSLAHFERMVKIHGFDSASVAIVSGSDREPELHLMTPSCVDYFSFDEDKRYDLDKPWDTEILPDTPHYDLVMANQVLEHIFNPRQGLINLAGLARDGGYVYLTVPTINCIHGEPYFYSAGYHPRFLCRLAEETGLKVIEEGAWGSRKYLLNAVVGDWLTFTQLKRARLLRNRFRFRVPQDFWSDGRFNEPGIITDCWILLQKV</sequence>
<dbReference type="KEGG" id="ovb:NB640_07385"/>
<reference evidence="1" key="1">
    <citation type="journal article" date="2022" name="Front. Microbiol.">
        <title>New perspectives on an old grouping: The genomic and phenotypic variability of Oxalobacter formigenes and the implications for calcium oxalate stone prevention.</title>
        <authorList>
            <person name="Chmiel J.A."/>
            <person name="Carr C."/>
            <person name="Stuivenberg G.A."/>
            <person name="Venema R."/>
            <person name="Chanyi R.M."/>
            <person name="Al K.F."/>
            <person name="Giguere D."/>
            <person name="Say H."/>
            <person name="Akouris P.P."/>
            <person name="Dominguez Romero S.A."/>
            <person name="Kwong A."/>
            <person name="Tai V."/>
            <person name="Koval S.F."/>
            <person name="Razvi H."/>
            <person name="Bjazevic J."/>
            <person name="Burton J.P."/>
        </authorList>
    </citation>
    <scope>NUCLEOTIDE SEQUENCE</scope>
    <source>
        <strain evidence="1">WoOx3</strain>
    </source>
</reference>
<evidence type="ECO:0000313" key="2">
    <source>
        <dbReference type="Proteomes" id="UP001156215"/>
    </source>
</evidence>
<dbReference type="RefSeq" id="WP_269308100.1">
    <property type="nucleotide sequence ID" value="NZ_CP098242.1"/>
</dbReference>
<dbReference type="EMBL" id="CP098242">
    <property type="protein sequence ID" value="WAW09107.1"/>
    <property type="molecule type" value="Genomic_DNA"/>
</dbReference>
<gene>
    <name evidence="1" type="ORF">NB640_07385</name>
</gene>